<gene>
    <name evidence="7" type="ORF">GRF59_27570</name>
</gene>
<keyword evidence="2" id="KW-0805">Transcription regulation</keyword>
<dbReference type="SMART" id="SM01043">
    <property type="entry name" value="BTAD"/>
    <property type="match status" value="1"/>
</dbReference>
<dbReference type="InterPro" id="IPR011990">
    <property type="entry name" value="TPR-like_helical_dom_sf"/>
</dbReference>
<dbReference type="GO" id="GO:0006355">
    <property type="term" value="P:regulation of DNA-templated transcription"/>
    <property type="evidence" value="ECO:0007669"/>
    <property type="project" value="InterPro"/>
</dbReference>
<dbReference type="SUPFAM" id="SSF52172">
    <property type="entry name" value="CheY-like"/>
    <property type="match status" value="1"/>
</dbReference>
<proteinExistence type="predicted"/>
<dbReference type="InterPro" id="IPR051677">
    <property type="entry name" value="AfsR-DnrI-RedD_regulator"/>
</dbReference>
<keyword evidence="1" id="KW-0902">Two-component regulatory system</keyword>
<dbReference type="Gene3D" id="1.25.40.10">
    <property type="entry name" value="Tetratricopeptide repeat domain"/>
    <property type="match status" value="1"/>
</dbReference>
<evidence type="ECO:0000313" key="8">
    <source>
        <dbReference type="Proteomes" id="UP000460318"/>
    </source>
</evidence>
<dbReference type="InterPro" id="IPR036388">
    <property type="entry name" value="WH-like_DNA-bd_sf"/>
</dbReference>
<name>A0A7X3LKL2_9BACL</name>
<dbReference type="InterPro" id="IPR011006">
    <property type="entry name" value="CheY-like_superfamily"/>
</dbReference>
<dbReference type="AlphaFoldDB" id="A0A7X3LKL2"/>
<sequence>MKAVLIDDENPALLQLERLILGDGRLSVGGKFTRVSLGLEYVAANPVDVVFLDIEMPGTNGLEAGEQLLAIRPDIQIVFVTAYHHYAIEAFELNALDYLLKPVEPTRFAKTVSRIESRLRMNRNVPEQPAPAASMIVCFKRLSIEDGSAAGGLLKWRTQKAQELFTFLLHEQGQWVAKDVILETLWPQLQVDKATTQLHTSVYQVRKMLKQWGIQAFIEYSHDSYRLMRNGYLTDVDLFMRGSLMAEVTTQQEWEQLEQKLNLYQGDYLEEHDYFWAKPVREELRRRYIQGSLAAAAYELKAGREHQALQRLLSIKTKEPYSDEICRSVMKAYVALGNTPAAVQYYRDFASLISNELDTNPESQTTRMYQELLEK</sequence>
<dbReference type="SUPFAM" id="SSF46894">
    <property type="entry name" value="C-terminal effector domain of the bipartite response regulators"/>
    <property type="match status" value="1"/>
</dbReference>
<dbReference type="Gene3D" id="3.40.50.2300">
    <property type="match status" value="1"/>
</dbReference>
<keyword evidence="4" id="KW-0804">Transcription</keyword>
<evidence type="ECO:0000259" key="6">
    <source>
        <dbReference type="PROSITE" id="PS50110"/>
    </source>
</evidence>
<evidence type="ECO:0000313" key="7">
    <source>
        <dbReference type="EMBL" id="MWV47360.1"/>
    </source>
</evidence>
<comment type="caution">
    <text evidence="7">The sequence shown here is derived from an EMBL/GenBank/DDBJ whole genome shotgun (WGS) entry which is preliminary data.</text>
</comment>
<evidence type="ECO:0000256" key="1">
    <source>
        <dbReference type="ARBA" id="ARBA00023012"/>
    </source>
</evidence>
<dbReference type="InterPro" id="IPR001789">
    <property type="entry name" value="Sig_transdc_resp-reg_receiver"/>
</dbReference>
<organism evidence="7 8">
    <name type="scientific">Paenibacillus dendrobii</name>
    <dbReference type="NCBI Taxonomy" id="2691084"/>
    <lineage>
        <taxon>Bacteria</taxon>
        <taxon>Bacillati</taxon>
        <taxon>Bacillota</taxon>
        <taxon>Bacilli</taxon>
        <taxon>Bacillales</taxon>
        <taxon>Paenibacillaceae</taxon>
        <taxon>Paenibacillus</taxon>
    </lineage>
</organism>
<dbReference type="EMBL" id="WUBI01000007">
    <property type="protein sequence ID" value="MWV47360.1"/>
    <property type="molecule type" value="Genomic_DNA"/>
</dbReference>
<dbReference type="Proteomes" id="UP000460318">
    <property type="component" value="Unassembled WGS sequence"/>
</dbReference>
<feature type="domain" description="Response regulatory" evidence="6">
    <location>
        <begin position="2"/>
        <end position="116"/>
    </location>
</feature>
<accession>A0A7X3LKL2</accession>
<evidence type="ECO:0000256" key="4">
    <source>
        <dbReference type="ARBA" id="ARBA00023163"/>
    </source>
</evidence>
<dbReference type="InterPro" id="IPR016032">
    <property type="entry name" value="Sig_transdc_resp-reg_C-effctor"/>
</dbReference>
<dbReference type="Pfam" id="PF03704">
    <property type="entry name" value="BTAD"/>
    <property type="match status" value="1"/>
</dbReference>
<dbReference type="SUPFAM" id="SSF48452">
    <property type="entry name" value="TPR-like"/>
    <property type="match status" value="1"/>
</dbReference>
<evidence type="ECO:0000256" key="5">
    <source>
        <dbReference type="PROSITE-ProRule" id="PRU00169"/>
    </source>
</evidence>
<dbReference type="Pfam" id="PF00072">
    <property type="entry name" value="Response_reg"/>
    <property type="match status" value="1"/>
</dbReference>
<dbReference type="GO" id="GO:0003677">
    <property type="term" value="F:DNA binding"/>
    <property type="evidence" value="ECO:0007669"/>
    <property type="project" value="UniProtKB-KW"/>
</dbReference>
<dbReference type="SMART" id="SM00448">
    <property type="entry name" value="REC"/>
    <property type="match status" value="1"/>
</dbReference>
<feature type="modified residue" description="4-aspartylphosphate" evidence="5">
    <location>
        <position position="53"/>
    </location>
</feature>
<keyword evidence="8" id="KW-1185">Reference proteome</keyword>
<dbReference type="PANTHER" id="PTHR35807">
    <property type="entry name" value="TRANSCRIPTIONAL REGULATOR REDD-RELATED"/>
    <property type="match status" value="1"/>
</dbReference>
<dbReference type="Gene3D" id="1.10.10.10">
    <property type="entry name" value="Winged helix-like DNA-binding domain superfamily/Winged helix DNA-binding domain"/>
    <property type="match status" value="1"/>
</dbReference>
<reference evidence="7 8" key="1">
    <citation type="submission" date="2019-12" db="EMBL/GenBank/DDBJ databases">
        <title>Paenibacillus sp. nov., an endophytic bacterium isolated from the stem of Dendrobium.</title>
        <authorList>
            <person name="Zhao R."/>
        </authorList>
    </citation>
    <scope>NUCLEOTIDE SEQUENCE [LARGE SCALE GENOMIC DNA]</scope>
    <source>
        <strain evidence="7 8">HJL G12</strain>
    </source>
</reference>
<dbReference type="PROSITE" id="PS50110">
    <property type="entry name" value="RESPONSE_REGULATORY"/>
    <property type="match status" value="1"/>
</dbReference>
<dbReference type="GO" id="GO:0000160">
    <property type="term" value="P:phosphorelay signal transduction system"/>
    <property type="evidence" value="ECO:0007669"/>
    <property type="project" value="UniProtKB-KW"/>
</dbReference>
<evidence type="ECO:0000256" key="2">
    <source>
        <dbReference type="ARBA" id="ARBA00023015"/>
    </source>
</evidence>
<keyword evidence="3" id="KW-0238">DNA-binding</keyword>
<keyword evidence="5" id="KW-0597">Phosphoprotein</keyword>
<dbReference type="InterPro" id="IPR005158">
    <property type="entry name" value="BTAD"/>
</dbReference>
<evidence type="ECO:0000256" key="3">
    <source>
        <dbReference type="ARBA" id="ARBA00023125"/>
    </source>
</evidence>
<protein>
    <submittedName>
        <fullName evidence="7">Response regulator</fullName>
    </submittedName>
</protein>